<comment type="catalytic activity">
    <reaction evidence="5">
        <text>a 3'-end 3'-phospho-ribonucleotide-RNA + ATP = a 3'-end 2',3'-cyclophospho-ribonucleotide-RNA + AMP + diphosphate</text>
        <dbReference type="Rhea" id="RHEA:23976"/>
        <dbReference type="Rhea" id="RHEA-COMP:10463"/>
        <dbReference type="Rhea" id="RHEA-COMP:10464"/>
        <dbReference type="ChEBI" id="CHEBI:30616"/>
        <dbReference type="ChEBI" id="CHEBI:33019"/>
        <dbReference type="ChEBI" id="CHEBI:83062"/>
        <dbReference type="ChEBI" id="CHEBI:83064"/>
        <dbReference type="ChEBI" id="CHEBI:456215"/>
        <dbReference type="EC" id="6.5.1.4"/>
    </reaction>
</comment>
<feature type="domain" description="RNA 3'-terminal phosphate cyclase insert" evidence="8">
    <location>
        <begin position="191"/>
        <end position="269"/>
    </location>
</feature>
<dbReference type="InterPro" id="IPR023797">
    <property type="entry name" value="RNA3'_phos_cyclase_dom"/>
</dbReference>
<dbReference type="GO" id="GO:0005737">
    <property type="term" value="C:cytoplasm"/>
    <property type="evidence" value="ECO:0007669"/>
    <property type="project" value="UniProtKB-SubCell"/>
</dbReference>
<feature type="domain" description="RNA 3'-terminal phosphate cyclase" evidence="7">
    <location>
        <begin position="7"/>
        <end position="320"/>
    </location>
</feature>
<dbReference type="GO" id="GO:0003963">
    <property type="term" value="F:RNA-3'-phosphate cyclase activity"/>
    <property type="evidence" value="ECO:0007669"/>
    <property type="project" value="UniProtKB-UniRule"/>
</dbReference>
<evidence type="ECO:0000256" key="6">
    <source>
        <dbReference type="NCBIfam" id="TIGR03399"/>
    </source>
</evidence>
<dbReference type="InterPro" id="IPR036553">
    <property type="entry name" value="RPTC_insert"/>
</dbReference>
<comment type="subcellular location">
    <subcellularLocation>
        <location evidence="5">Cytoplasm</location>
    </subcellularLocation>
</comment>
<dbReference type="Proteomes" id="UP000199126">
    <property type="component" value="Unassembled WGS sequence"/>
</dbReference>
<dbReference type="InterPro" id="IPR013791">
    <property type="entry name" value="RNA3'-term_phos_cycl_insert"/>
</dbReference>
<evidence type="ECO:0000256" key="4">
    <source>
        <dbReference type="ARBA" id="ARBA00022741"/>
    </source>
</evidence>
<reference evidence="10" key="1">
    <citation type="submission" date="2016-10" db="EMBL/GenBank/DDBJ databases">
        <authorList>
            <person name="Varghese N."/>
            <person name="Submissions S."/>
        </authorList>
    </citation>
    <scope>NUCLEOTIDE SEQUENCE [LARGE SCALE GENOMIC DNA]</scope>
    <source>
        <strain evidence="10">CGMCC 1.10121</strain>
    </source>
</reference>
<dbReference type="GO" id="GO:0006396">
    <property type="term" value="P:RNA processing"/>
    <property type="evidence" value="ECO:0007669"/>
    <property type="project" value="UniProtKB-UniRule"/>
</dbReference>
<name>A0A1H8N225_9EURY</name>
<keyword evidence="5" id="KW-0963">Cytoplasm</keyword>
<evidence type="ECO:0000256" key="5">
    <source>
        <dbReference type="HAMAP-Rule" id="MF_00200"/>
    </source>
</evidence>
<organism evidence="9 10">
    <name type="scientific">Halogranum amylolyticum</name>
    <dbReference type="NCBI Taxonomy" id="660520"/>
    <lineage>
        <taxon>Archaea</taxon>
        <taxon>Methanobacteriati</taxon>
        <taxon>Methanobacteriota</taxon>
        <taxon>Stenosarchaea group</taxon>
        <taxon>Halobacteria</taxon>
        <taxon>Halobacteriales</taxon>
        <taxon>Haloferacaceae</taxon>
    </lineage>
</organism>
<dbReference type="Gene3D" id="3.65.10.20">
    <property type="entry name" value="RNA 3'-terminal phosphate cyclase domain"/>
    <property type="match status" value="1"/>
</dbReference>
<dbReference type="InterPro" id="IPR000228">
    <property type="entry name" value="RNA3'_term_phos_cyc"/>
</dbReference>
<evidence type="ECO:0000256" key="3">
    <source>
        <dbReference type="ARBA" id="ARBA00022598"/>
    </source>
</evidence>
<comment type="similarity">
    <text evidence="1 5">Belongs to the RNA 3'-terminal cyclase family. Type 1 subfamily.</text>
</comment>
<dbReference type="PANTHER" id="PTHR11096:SF0">
    <property type="entry name" value="RNA 3'-TERMINAL PHOSPHATE CYCLASE"/>
    <property type="match status" value="1"/>
</dbReference>
<dbReference type="OrthoDB" id="7994at2157"/>
<dbReference type="EMBL" id="FODV01000001">
    <property type="protein sequence ID" value="SEO23569.1"/>
    <property type="molecule type" value="Genomic_DNA"/>
</dbReference>
<protein>
    <recommendedName>
        <fullName evidence="2 5">RNA 3'-terminal phosphate cyclase</fullName>
        <shortName evidence="5">RNA cyclase</shortName>
        <shortName evidence="5">RNA-3'-phosphate cyclase</shortName>
        <ecNumber evidence="5 6">6.5.1.4</ecNumber>
    </recommendedName>
</protein>
<dbReference type="EC" id="6.5.1.4" evidence="5 6"/>
<dbReference type="HAMAP" id="MF_00200">
    <property type="entry name" value="RTC"/>
    <property type="match status" value="1"/>
</dbReference>
<dbReference type="InterPro" id="IPR037136">
    <property type="entry name" value="RNA3'_phos_cyclase_dom_sf"/>
</dbReference>
<accession>A0A1H8N225</accession>
<dbReference type="NCBIfam" id="NF003246">
    <property type="entry name" value="PRK04204.1-2"/>
    <property type="match status" value="1"/>
</dbReference>
<feature type="binding site" evidence="5">
    <location>
        <begin position="283"/>
        <end position="287"/>
    </location>
    <ligand>
        <name>ATP</name>
        <dbReference type="ChEBI" id="CHEBI:30616"/>
    </ligand>
</feature>
<keyword evidence="4 5" id="KW-0547">Nucleotide-binding</keyword>
<dbReference type="SUPFAM" id="SSF55205">
    <property type="entry name" value="EPT/RTPC-like"/>
    <property type="match status" value="1"/>
</dbReference>
<evidence type="ECO:0000256" key="1">
    <source>
        <dbReference type="ARBA" id="ARBA00009206"/>
    </source>
</evidence>
<keyword evidence="5" id="KW-0067">ATP-binding</keyword>
<keyword evidence="3 5" id="KW-0436">Ligase</keyword>
<dbReference type="RefSeq" id="WP_089820640.1">
    <property type="nucleotide sequence ID" value="NZ_FODV01000001.1"/>
</dbReference>
<evidence type="ECO:0000313" key="9">
    <source>
        <dbReference type="EMBL" id="SEO23569.1"/>
    </source>
</evidence>
<sequence>MREIDGGSGGGQILRTALALSMLTDTPVRLTDVRGSRSTPGLRPQHLAGVRVAEAVSDASVSGAEVGATELTFAPDEVTGGSYQFDIGTAGSVTLLFETLLPLATALDEPLSLSATGGTDVNWSPSMAYYERVKLPLLARFGLDAEVTLHRSGFYPAGGGRATLRLGPSSLSRVDLTDRGPLDLVVVHSKASTSLENKSVATRQADAATESLSERDVTHAVEEPAYVPATSSGSALLLEARYRESLAGFDALGERGKSSEAVAEEAVAAFEAFESTTAAVDVHLADQLVVLLALGGGRVRIPRMTSHVRTNLDVVEAFGGSVTCIDAADGTVLVEVVDRIE</sequence>
<dbReference type="InterPro" id="IPR017770">
    <property type="entry name" value="RNA3'_term_phos_cyc_type_1"/>
</dbReference>
<dbReference type="Pfam" id="PF05189">
    <property type="entry name" value="RTC_insert"/>
    <property type="match status" value="1"/>
</dbReference>
<gene>
    <name evidence="5" type="primary">rtcA</name>
    <name evidence="9" type="ORF">SAMN04487948_101253</name>
</gene>
<evidence type="ECO:0000259" key="8">
    <source>
        <dbReference type="Pfam" id="PF05189"/>
    </source>
</evidence>
<dbReference type="Pfam" id="PF01137">
    <property type="entry name" value="RTC"/>
    <property type="match status" value="1"/>
</dbReference>
<evidence type="ECO:0000313" key="10">
    <source>
        <dbReference type="Proteomes" id="UP000199126"/>
    </source>
</evidence>
<dbReference type="PANTHER" id="PTHR11096">
    <property type="entry name" value="RNA 3' TERMINAL PHOSPHATE CYCLASE"/>
    <property type="match status" value="1"/>
</dbReference>
<dbReference type="SUPFAM" id="SSF52913">
    <property type="entry name" value="RNA 3'-terminal phosphate cyclase, RPTC, insert domain"/>
    <property type="match status" value="1"/>
</dbReference>
<evidence type="ECO:0000256" key="2">
    <source>
        <dbReference type="ARBA" id="ARBA00021428"/>
    </source>
</evidence>
<dbReference type="InterPro" id="IPR013792">
    <property type="entry name" value="RNA3'P_cycl/enolpyr_Trfase_a/b"/>
</dbReference>
<comment type="caution">
    <text evidence="5">Lacks conserved residue(s) required for the propagation of feature annotation.</text>
</comment>
<proteinExistence type="inferred from homology"/>
<dbReference type="AlphaFoldDB" id="A0A1H8N225"/>
<feature type="active site" description="Tele-AMP-histidine intermediate" evidence="5">
    <location>
        <position position="307"/>
    </location>
</feature>
<dbReference type="PIRSF" id="PIRSF005378">
    <property type="entry name" value="RNA3'_term_phos_cycl_euk"/>
    <property type="match status" value="1"/>
</dbReference>
<dbReference type="GO" id="GO:0005524">
    <property type="term" value="F:ATP binding"/>
    <property type="evidence" value="ECO:0007669"/>
    <property type="project" value="UniProtKB-KW"/>
</dbReference>
<dbReference type="NCBIfam" id="TIGR03399">
    <property type="entry name" value="RNA_3prim_cycl"/>
    <property type="match status" value="1"/>
</dbReference>
<dbReference type="Gene3D" id="3.30.360.20">
    <property type="entry name" value="RNA 3'-terminal phosphate cyclase, insert domain"/>
    <property type="match status" value="1"/>
</dbReference>
<comment type="function">
    <text evidence="5">Catalyzes the conversion of 3'-phosphate to a 2',3'-cyclic phosphodiester at the end of RNA. The mechanism of action of the enzyme occurs in 3 steps: (A) adenylation of the enzyme by ATP; (B) transfer of adenylate to an RNA-N3'P to produce RNA-N3'PP5'A; (C) and attack of the adjacent 2'-hydroxyl on the 3'-phosphorus in the diester linkage to produce the cyclic end product. The biological role of this enzyme is unknown but it is likely to function in some aspects of cellular RNA processing.</text>
</comment>
<keyword evidence="10" id="KW-1185">Reference proteome</keyword>
<evidence type="ECO:0000259" key="7">
    <source>
        <dbReference type="Pfam" id="PF01137"/>
    </source>
</evidence>